<feature type="transmembrane region" description="Helical" evidence="1">
    <location>
        <begin position="312"/>
        <end position="332"/>
    </location>
</feature>
<feature type="transmembrane region" description="Helical" evidence="1">
    <location>
        <begin position="344"/>
        <end position="369"/>
    </location>
</feature>
<dbReference type="PANTHER" id="PTHR23028:SF53">
    <property type="entry name" value="ACYL_TRANSF_3 DOMAIN-CONTAINING PROTEIN"/>
    <property type="match status" value="1"/>
</dbReference>
<accession>A0A841K5Y5</accession>
<protein>
    <submittedName>
        <fullName evidence="3">Peptidoglycan/LPS O-acetylase OafA/YrhL</fullName>
    </submittedName>
</protein>
<keyword evidence="4" id="KW-1185">Reference proteome</keyword>
<feature type="transmembrane region" description="Helical" evidence="1">
    <location>
        <begin position="173"/>
        <end position="193"/>
    </location>
</feature>
<feature type="transmembrane region" description="Helical" evidence="1">
    <location>
        <begin position="238"/>
        <end position="256"/>
    </location>
</feature>
<dbReference type="AlphaFoldDB" id="A0A841K5Y5"/>
<evidence type="ECO:0000259" key="2">
    <source>
        <dbReference type="Pfam" id="PF01757"/>
    </source>
</evidence>
<dbReference type="GO" id="GO:0016747">
    <property type="term" value="F:acyltransferase activity, transferring groups other than amino-acyl groups"/>
    <property type="evidence" value="ECO:0007669"/>
    <property type="project" value="InterPro"/>
</dbReference>
<proteinExistence type="predicted"/>
<feature type="transmembrane region" description="Helical" evidence="1">
    <location>
        <begin position="41"/>
        <end position="63"/>
    </location>
</feature>
<sequence length="396" mass="45465">MKNARKQDFQTGVWYRGLDGVRAIAVILVFTVHFIGYRTRFIGWTGVPIFFVLSGFLITGILYDNRNEPHRFRNFYVRRTLRIFPLFYFVWLLVLIAGLFLRAQWHPIQILWPLYLGNYVRFIAGTEALDHIYTLRSPALPLQIGHFWSLAVEEQFYLLWPLVVFYVRERRRLIQICIAVVALAPLLRVLLWATASKKLLSILLLYMITPTQCDAFLLGGLFALLMRGSEKEKLLSHANKILYLSLAFLMAVYVANNGLHFRDLSASSAWMSTYGFTLVNMAAAGLILCSLQSQSVIYRLTASQPMRMIGKYSYGIYVYHVLLAPFLEYYVWPANKSWPPIVYIIHATLSVVLYFLIVLAVSACSYHLLEAPFLGLKDRFTARHRNPAAETSPGIA</sequence>
<name>A0A841K5Y5_9BACT</name>
<keyword evidence="1" id="KW-1133">Transmembrane helix</keyword>
<dbReference type="Pfam" id="PF01757">
    <property type="entry name" value="Acyl_transf_3"/>
    <property type="match status" value="1"/>
</dbReference>
<dbReference type="PANTHER" id="PTHR23028">
    <property type="entry name" value="ACETYLTRANSFERASE"/>
    <property type="match status" value="1"/>
</dbReference>
<dbReference type="InterPro" id="IPR050879">
    <property type="entry name" value="Acyltransferase_3"/>
</dbReference>
<evidence type="ECO:0000313" key="3">
    <source>
        <dbReference type="EMBL" id="MBB6145674.1"/>
    </source>
</evidence>
<feature type="transmembrane region" description="Helical" evidence="1">
    <location>
        <begin position="83"/>
        <end position="105"/>
    </location>
</feature>
<dbReference type="EMBL" id="JACHEK010000007">
    <property type="protein sequence ID" value="MBB6145674.1"/>
    <property type="molecule type" value="Genomic_DNA"/>
</dbReference>
<evidence type="ECO:0000313" key="4">
    <source>
        <dbReference type="Proteomes" id="UP000538666"/>
    </source>
</evidence>
<feature type="transmembrane region" description="Helical" evidence="1">
    <location>
        <begin position="147"/>
        <end position="166"/>
    </location>
</feature>
<dbReference type="RefSeq" id="WP_184085036.1">
    <property type="nucleotide sequence ID" value="NZ_JACHEK010000007.1"/>
</dbReference>
<keyword evidence="1" id="KW-0472">Membrane</keyword>
<dbReference type="GO" id="GO:0016020">
    <property type="term" value="C:membrane"/>
    <property type="evidence" value="ECO:0007669"/>
    <property type="project" value="TreeGrafter"/>
</dbReference>
<dbReference type="GO" id="GO:0000271">
    <property type="term" value="P:polysaccharide biosynthetic process"/>
    <property type="evidence" value="ECO:0007669"/>
    <property type="project" value="TreeGrafter"/>
</dbReference>
<keyword evidence="1" id="KW-0812">Transmembrane</keyword>
<feature type="transmembrane region" description="Helical" evidence="1">
    <location>
        <begin position="268"/>
        <end position="291"/>
    </location>
</feature>
<comment type="caution">
    <text evidence="3">The sequence shown here is derived from an EMBL/GenBank/DDBJ whole genome shotgun (WGS) entry which is preliminary data.</text>
</comment>
<dbReference type="Proteomes" id="UP000538666">
    <property type="component" value="Unassembled WGS sequence"/>
</dbReference>
<gene>
    <name evidence="3" type="ORF">HNQ77_003635</name>
</gene>
<dbReference type="InterPro" id="IPR002656">
    <property type="entry name" value="Acyl_transf_3_dom"/>
</dbReference>
<evidence type="ECO:0000256" key="1">
    <source>
        <dbReference type="SAM" id="Phobius"/>
    </source>
</evidence>
<reference evidence="3 4" key="1">
    <citation type="submission" date="2020-08" db="EMBL/GenBank/DDBJ databases">
        <title>Genomic Encyclopedia of Type Strains, Phase IV (KMG-IV): sequencing the most valuable type-strain genomes for metagenomic binning, comparative biology and taxonomic classification.</title>
        <authorList>
            <person name="Goeker M."/>
        </authorList>
    </citation>
    <scope>NUCLEOTIDE SEQUENCE [LARGE SCALE GENOMIC DNA]</scope>
    <source>
        <strain evidence="3 4">DSM 103733</strain>
    </source>
</reference>
<feature type="domain" description="Acyltransferase 3" evidence="2">
    <location>
        <begin position="16"/>
        <end position="362"/>
    </location>
</feature>
<feature type="transmembrane region" description="Helical" evidence="1">
    <location>
        <begin position="12"/>
        <end position="35"/>
    </location>
</feature>
<feature type="transmembrane region" description="Helical" evidence="1">
    <location>
        <begin position="199"/>
        <end position="226"/>
    </location>
</feature>
<organism evidence="3 4">
    <name type="scientific">Silvibacterium bohemicum</name>
    <dbReference type="NCBI Taxonomy" id="1577686"/>
    <lineage>
        <taxon>Bacteria</taxon>
        <taxon>Pseudomonadati</taxon>
        <taxon>Acidobacteriota</taxon>
        <taxon>Terriglobia</taxon>
        <taxon>Terriglobales</taxon>
        <taxon>Acidobacteriaceae</taxon>
        <taxon>Silvibacterium</taxon>
    </lineage>
</organism>